<comment type="caution">
    <text evidence="13">The sequence shown here is derived from an EMBL/GenBank/DDBJ whole genome shotgun (WGS) entry which is preliminary data.</text>
</comment>
<dbReference type="Pfam" id="PF00547">
    <property type="entry name" value="Urease_gamma"/>
    <property type="match status" value="1"/>
</dbReference>
<dbReference type="SUPFAM" id="SSF51338">
    <property type="entry name" value="Composite domain of metallo-dependent hydrolases"/>
    <property type="match status" value="2"/>
</dbReference>
<dbReference type="NCBIfam" id="NF009671">
    <property type="entry name" value="PRK13192.1"/>
    <property type="match status" value="1"/>
</dbReference>
<evidence type="ECO:0000256" key="9">
    <source>
        <dbReference type="PIRSR" id="PIRSR001222-51"/>
    </source>
</evidence>
<dbReference type="Gene3D" id="2.10.150.10">
    <property type="entry name" value="Urease, beta subunit"/>
    <property type="match status" value="1"/>
</dbReference>
<gene>
    <name evidence="13" type="ORF">CR513_30655</name>
</gene>
<dbReference type="InterPro" id="IPR002026">
    <property type="entry name" value="Urease_gamma/gamma-beta_su"/>
</dbReference>
<evidence type="ECO:0000256" key="10">
    <source>
        <dbReference type="PIRSR" id="PIRSR611612-52"/>
    </source>
</evidence>
<comment type="PTM">
    <text evidence="8">Carbamylation allows a single lysine to coordinate two nickel ions.</text>
</comment>
<evidence type="ECO:0000256" key="2">
    <source>
        <dbReference type="ARBA" id="ARBA00012934"/>
    </source>
</evidence>
<dbReference type="InterPro" id="IPR040881">
    <property type="entry name" value="Urease_linker"/>
</dbReference>
<feature type="non-terminal residue" evidence="13">
    <location>
        <position position="827"/>
    </location>
</feature>
<dbReference type="Pfam" id="PF18473">
    <property type="entry name" value="Urease_linker"/>
    <property type="match status" value="1"/>
</dbReference>
<feature type="binding site" evidence="9">
    <location>
        <position position="623"/>
    </location>
    <ligand>
        <name>Ni(2+)</name>
        <dbReference type="ChEBI" id="CHEBI:49786"/>
        <label>1</label>
    </ligand>
</feature>
<evidence type="ECO:0000313" key="14">
    <source>
        <dbReference type="Proteomes" id="UP000257109"/>
    </source>
</evidence>
<dbReference type="STRING" id="157652.A0A371GB99"/>
<dbReference type="SUPFAM" id="SSF54111">
    <property type="entry name" value="Urease, gamma-subunit"/>
    <property type="match status" value="1"/>
</dbReference>
<dbReference type="InterPro" id="IPR050112">
    <property type="entry name" value="Urease_alpha_subunit"/>
</dbReference>
<proteinExistence type="inferred from homology"/>
<keyword evidence="14" id="KW-1185">Reference proteome</keyword>
<dbReference type="NCBIfam" id="TIGR00192">
    <property type="entry name" value="urease_beta"/>
    <property type="match status" value="1"/>
</dbReference>
<sequence>MKLSPREVETLGLHNAGYLAQKRLARGLRLNYTETVALITTQIMEYARDGEKTVAQLMCTGKHLLGRRQVLPEVPHLLNAVQVEATFLDGTKLVTIHDPISCENGDIEKALFGSFLPVPSLDKFAEIKEDTITPGEIIYGDGCITLNPRRKAVILKVVNNGDRPIQVGSHYHFIEVNPCMTFDRRKAYGMRLNIAAGTAVRFEPGDTKSVNLVSIGGNKVIKGGNGIADGPVNETNLKAAMEAVCTRGFRHKEEGDASEGITKEDCPFTTTISREEYANKYGPTTGDKIRLGDTDLFAEIEKDFALYGDECAFGGGKVLRDGMGQSCGHPPAISLDTIITNAVIIDYSGIIKADIGIKDGLIVSIGKAGNPDTMDGVYSNMIIGANTEVIAGEGLIVTAGAIDCHVHYICPQLVYEAISSGITTLVGGGTGWTAGTRPTTCTSAPSQMKLMLQSTDDLPLNFGFTGKGSISKPDELHEIIKAGAMGVKLHEDWGGAPAAIDSCLAINIHTDTLNETGIVEHSIDAFKGRTIHAYHSEGAGGGHAPDIIKVCGMKNVLPSSTNPTRPLTANTVDEHLDMLMVCHHLNRDIPEDLALANSRIREKTIAAEDILHDMGAISIISSDSQAMGRVGEVISRTWQTANKMKLQRGPLGPGGSDNDNFRVKRYIAKYTINPAIANGFSQYVGSVEVGKLADLVMWKPSFFGAKPEMVIKGGVVAWADVDDPNASIPTPEPVMMRPMFGTLGKAGGALSIAFAALDQRVNALYGLNKRVEAVGNVRKLTKLDMKLNDSLPEINVCPEKYFVIADGEFLNSFATTFLPLSRNYFLF</sequence>
<dbReference type="InterPro" id="IPR029754">
    <property type="entry name" value="Urease_Ni-bd"/>
</dbReference>
<protein>
    <recommendedName>
        <fullName evidence="2">urease</fullName>
        <ecNumber evidence="2">3.5.1.5</ecNumber>
    </recommendedName>
</protein>
<dbReference type="PRINTS" id="PR01752">
    <property type="entry name" value="UREASE"/>
</dbReference>
<dbReference type="GO" id="GO:0035550">
    <property type="term" value="C:urease complex"/>
    <property type="evidence" value="ECO:0007669"/>
    <property type="project" value="InterPro"/>
</dbReference>
<feature type="domain" description="Urease" evidence="12">
    <location>
        <begin position="400"/>
        <end position="827"/>
    </location>
</feature>
<dbReference type="NCBIfam" id="TIGR01792">
    <property type="entry name" value="urease_alph"/>
    <property type="match status" value="1"/>
</dbReference>
<dbReference type="SUPFAM" id="SSF51278">
    <property type="entry name" value="Urease, beta-subunit"/>
    <property type="match status" value="1"/>
</dbReference>
<dbReference type="FunFam" id="3.30.280.10:FF:000001">
    <property type="entry name" value="Urease subunit alpha"/>
    <property type="match status" value="1"/>
</dbReference>
<dbReference type="Gene3D" id="3.30.280.10">
    <property type="entry name" value="Urease, gamma-like subunit"/>
    <property type="match status" value="1"/>
</dbReference>
<dbReference type="Gene3D" id="3.20.20.140">
    <property type="entry name" value="Metal-dependent hydrolases"/>
    <property type="match status" value="1"/>
</dbReference>
<evidence type="ECO:0000256" key="8">
    <source>
        <dbReference type="PIRSR" id="PIRSR001222-50"/>
    </source>
</evidence>
<comment type="subunit">
    <text evidence="6">Homohexamer. Other oligomeric forms may exist depending on pH and presence of salts.</text>
</comment>
<keyword evidence="5 11" id="KW-0378">Hydrolase</keyword>
<evidence type="ECO:0000256" key="6">
    <source>
        <dbReference type="ARBA" id="ARBA00046803"/>
    </source>
</evidence>
<dbReference type="InterPro" id="IPR005848">
    <property type="entry name" value="Urease_asu"/>
</dbReference>
<dbReference type="PROSITE" id="PS01120">
    <property type="entry name" value="UREASE_1"/>
    <property type="match status" value="1"/>
</dbReference>
<organism evidence="13 14">
    <name type="scientific">Mucuna pruriens</name>
    <name type="common">Velvet bean</name>
    <name type="synonym">Dolichos pruriens</name>
    <dbReference type="NCBI Taxonomy" id="157652"/>
    <lineage>
        <taxon>Eukaryota</taxon>
        <taxon>Viridiplantae</taxon>
        <taxon>Streptophyta</taxon>
        <taxon>Embryophyta</taxon>
        <taxon>Tracheophyta</taxon>
        <taxon>Spermatophyta</taxon>
        <taxon>Magnoliopsida</taxon>
        <taxon>eudicotyledons</taxon>
        <taxon>Gunneridae</taxon>
        <taxon>Pentapetalae</taxon>
        <taxon>rosids</taxon>
        <taxon>fabids</taxon>
        <taxon>Fabales</taxon>
        <taxon>Fabaceae</taxon>
        <taxon>Papilionoideae</taxon>
        <taxon>50 kb inversion clade</taxon>
        <taxon>NPAAA clade</taxon>
        <taxon>indigoferoid/millettioid clade</taxon>
        <taxon>Phaseoleae</taxon>
        <taxon>Mucuna</taxon>
    </lineage>
</organism>
<feature type="binding site" description="via carbamate group" evidence="9">
    <location>
        <position position="488"/>
    </location>
    <ligand>
        <name>Ni(2+)</name>
        <dbReference type="ChEBI" id="CHEBI:49786"/>
        <label>2</label>
    </ligand>
</feature>
<dbReference type="NCBIfam" id="TIGR00193">
    <property type="entry name" value="urease_gam"/>
    <property type="match status" value="1"/>
</dbReference>
<dbReference type="GO" id="GO:0009039">
    <property type="term" value="F:urease activity"/>
    <property type="evidence" value="ECO:0007669"/>
    <property type="project" value="UniProtKB-EC"/>
</dbReference>
<dbReference type="EC" id="3.5.1.5" evidence="2"/>
<feature type="binding site" evidence="9">
    <location>
        <position position="405"/>
    </location>
    <ligand>
        <name>Ni(2+)</name>
        <dbReference type="ChEBI" id="CHEBI:49786"/>
        <label>1</label>
    </ligand>
</feature>
<dbReference type="InterPro" id="IPR008221">
    <property type="entry name" value="Urease"/>
</dbReference>
<evidence type="ECO:0000256" key="1">
    <source>
        <dbReference type="ARBA" id="ARBA00004897"/>
    </source>
</evidence>
<evidence type="ECO:0000256" key="7">
    <source>
        <dbReference type="ARBA" id="ARBA00051420"/>
    </source>
</evidence>
<dbReference type="GO" id="GO:0016151">
    <property type="term" value="F:nickel cation binding"/>
    <property type="evidence" value="ECO:0007669"/>
    <property type="project" value="InterPro"/>
</dbReference>
<dbReference type="CDD" id="cd00390">
    <property type="entry name" value="Urease_gamma"/>
    <property type="match status" value="1"/>
</dbReference>
<dbReference type="HAMAP" id="MF_01954">
    <property type="entry name" value="Urease_beta"/>
    <property type="match status" value="1"/>
</dbReference>
<feature type="modified residue" description="N6-carboxylysine" evidence="8">
    <location>
        <position position="488"/>
    </location>
</feature>
<dbReference type="PROSITE" id="PS51368">
    <property type="entry name" value="UREASE_3"/>
    <property type="match status" value="1"/>
</dbReference>
<dbReference type="InterPro" id="IPR011059">
    <property type="entry name" value="Metal-dep_hydrolase_composite"/>
</dbReference>
<feature type="binding site" description="via carbamate group" evidence="9">
    <location>
        <position position="488"/>
    </location>
    <ligand>
        <name>Ni(2+)</name>
        <dbReference type="ChEBI" id="CHEBI:49786"/>
        <label>1</label>
    </ligand>
</feature>
<dbReference type="InterPro" id="IPR011612">
    <property type="entry name" value="Urease_alpha_N_dom"/>
</dbReference>
<feature type="binding site" evidence="9">
    <location>
        <position position="509"/>
    </location>
    <ligand>
        <name>Ni(2+)</name>
        <dbReference type="ChEBI" id="CHEBI:49786"/>
        <label>2</label>
    </ligand>
</feature>
<dbReference type="OrthoDB" id="1708534at2759"/>
<dbReference type="InterPro" id="IPR017951">
    <property type="entry name" value="Urease_asu_c"/>
</dbReference>
<dbReference type="NCBIfam" id="NF009682">
    <property type="entry name" value="PRK13203.1"/>
    <property type="match status" value="1"/>
</dbReference>
<dbReference type="CDD" id="cd00375">
    <property type="entry name" value="Urease_alpha"/>
    <property type="match status" value="1"/>
</dbReference>
<dbReference type="Gene3D" id="2.30.40.10">
    <property type="entry name" value="Urease, subunit C, domain 1"/>
    <property type="match status" value="1"/>
</dbReference>
<dbReference type="CDD" id="cd00407">
    <property type="entry name" value="Urease_beta"/>
    <property type="match status" value="1"/>
</dbReference>
<feature type="binding site" evidence="9">
    <location>
        <position position="535"/>
    </location>
    <ligand>
        <name>Ni(2+)</name>
        <dbReference type="ChEBI" id="CHEBI:49786"/>
        <label>2</label>
    </ligand>
</feature>
<dbReference type="InterPro" id="IPR006680">
    <property type="entry name" value="Amidohydro-rel"/>
</dbReference>
<dbReference type="PANTHER" id="PTHR43440">
    <property type="entry name" value="UREASE"/>
    <property type="match status" value="1"/>
</dbReference>
<dbReference type="HAMAP" id="MF_01953">
    <property type="entry name" value="Urease_alpha"/>
    <property type="match status" value="1"/>
</dbReference>
<evidence type="ECO:0000256" key="5">
    <source>
        <dbReference type="ARBA" id="ARBA00022801"/>
    </source>
</evidence>
<feature type="binding site" evidence="11">
    <location>
        <position position="490"/>
    </location>
    <ligand>
        <name>substrate</name>
    </ligand>
</feature>
<dbReference type="InterPro" id="IPR036461">
    <property type="entry name" value="Urease_betasu_sf"/>
</dbReference>
<comment type="pathway">
    <text evidence="1">Nitrogen metabolism; urea degradation; CO(2) and NH(3) from urea (urease route): step 1/1.</text>
</comment>
<dbReference type="InterPro" id="IPR036463">
    <property type="entry name" value="Urease_gamma_sf"/>
</dbReference>
<dbReference type="InterPro" id="IPR002019">
    <property type="entry name" value="Urease_beta-like"/>
</dbReference>
<evidence type="ECO:0000256" key="3">
    <source>
        <dbReference type="ARBA" id="ARBA00022596"/>
    </source>
</evidence>
<dbReference type="NCBIfam" id="NF009686">
    <property type="entry name" value="PRK13207.1"/>
    <property type="match status" value="1"/>
</dbReference>
<comment type="catalytic activity">
    <reaction evidence="7">
        <text>urea + 2 H2O + H(+) = hydrogencarbonate + 2 NH4(+)</text>
        <dbReference type="Rhea" id="RHEA:20557"/>
        <dbReference type="ChEBI" id="CHEBI:15377"/>
        <dbReference type="ChEBI" id="CHEBI:15378"/>
        <dbReference type="ChEBI" id="CHEBI:16199"/>
        <dbReference type="ChEBI" id="CHEBI:17544"/>
        <dbReference type="ChEBI" id="CHEBI:28938"/>
        <dbReference type="EC" id="3.5.1.5"/>
    </reaction>
    <physiologicalReaction direction="left-to-right" evidence="7">
        <dbReference type="Rhea" id="RHEA:20558"/>
    </physiologicalReaction>
</comment>
<evidence type="ECO:0000313" key="13">
    <source>
        <dbReference type="EMBL" id="RDX87828.1"/>
    </source>
</evidence>
<name>A0A371GB99_MUCPR</name>
<comment type="cofactor">
    <cofactor evidence="9">
        <name>Ni cation</name>
        <dbReference type="ChEBI" id="CHEBI:25516"/>
    </cofactor>
    <text evidence="9">Binds 2 nickel ions per subunit.</text>
</comment>
<feature type="binding site" evidence="9">
    <location>
        <position position="407"/>
    </location>
    <ligand>
        <name>Ni(2+)</name>
        <dbReference type="ChEBI" id="CHEBI:49786"/>
        <label>1</label>
    </ligand>
</feature>
<dbReference type="PIRSF" id="PIRSF001222">
    <property type="entry name" value="Urease"/>
    <property type="match status" value="1"/>
</dbReference>
<dbReference type="GO" id="GO:0043419">
    <property type="term" value="P:urea catabolic process"/>
    <property type="evidence" value="ECO:0007669"/>
    <property type="project" value="UniProtKB-UniPathway"/>
</dbReference>
<evidence type="ECO:0000256" key="11">
    <source>
        <dbReference type="PROSITE-ProRule" id="PRU00700"/>
    </source>
</evidence>
<dbReference type="InterPro" id="IPR032466">
    <property type="entry name" value="Metal_Hydrolase"/>
</dbReference>
<keyword evidence="3 9" id="KW-0533">Nickel</keyword>
<dbReference type="FunFam" id="2.10.150.10:FF:000002">
    <property type="entry name" value="Urease"/>
    <property type="match status" value="1"/>
</dbReference>
<dbReference type="Proteomes" id="UP000257109">
    <property type="component" value="Unassembled WGS sequence"/>
</dbReference>
<dbReference type="EMBL" id="QJKJ01006118">
    <property type="protein sequence ID" value="RDX87828.1"/>
    <property type="molecule type" value="Genomic_DNA"/>
</dbReference>
<feature type="active site" description="Proton donor" evidence="10 11">
    <location>
        <position position="583"/>
    </location>
</feature>
<reference evidence="13" key="1">
    <citation type="submission" date="2018-05" db="EMBL/GenBank/DDBJ databases">
        <title>Draft genome of Mucuna pruriens seed.</title>
        <authorList>
            <person name="Nnadi N.E."/>
            <person name="Vos R."/>
            <person name="Hasami M.H."/>
            <person name="Devisetty U.K."/>
            <person name="Aguiy J.C."/>
        </authorList>
    </citation>
    <scope>NUCLEOTIDE SEQUENCE [LARGE SCALE GENOMIC DNA]</scope>
    <source>
        <strain evidence="13">JCA_2017</strain>
    </source>
</reference>
<dbReference type="Pfam" id="PF01979">
    <property type="entry name" value="Amidohydro_1"/>
    <property type="match status" value="1"/>
</dbReference>
<keyword evidence="4 9" id="KW-0479">Metal-binding</keyword>
<dbReference type="AlphaFoldDB" id="A0A371GB99"/>
<dbReference type="PANTHER" id="PTHR43440:SF1">
    <property type="entry name" value="UREASE"/>
    <property type="match status" value="1"/>
</dbReference>
<evidence type="ECO:0000256" key="4">
    <source>
        <dbReference type="ARBA" id="ARBA00022723"/>
    </source>
</evidence>
<dbReference type="SUPFAM" id="SSF51556">
    <property type="entry name" value="Metallo-dependent hydrolases"/>
    <property type="match status" value="1"/>
</dbReference>
<dbReference type="Pfam" id="PF00449">
    <property type="entry name" value="Urease_alpha"/>
    <property type="match status" value="1"/>
</dbReference>
<accession>A0A371GB99</accession>
<dbReference type="UniPathway" id="UPA00258">
    <property type="reaction ID" value="UER00370"/>
</dbReference>
<evidence type="ECO:0000259" key="12">
    <source>
        <dbReference type="PROSITE" id="PS51368"/>
    </source>
</evidence>
<dbReference type="Pfam" id="PF00699">
    <property type="entry name" value="Urease_beta"/>
    <property type="match status" value="1"/>
</dbReference>